<gene>
    <name evidence="1" type="ORF">GQ41_2578</name>
</gene>
<keyword evidence="2" id="KW-1185">Reference proteome</keyword>
<sequence>MSDAFISVHSRKIFMSMESRVKAVEALFAVLDREIATFQSESGLGCIAGCGKCCTHPDIDASPLEFLPWAFNLFLNGKAETTLEELKVSDNSICHLYRPLSVLDSNSGRCGDYKFRGLICRLFGYGASRDKLGQLRLATCKIIKENQADLYENSKVAMKNGLYVPIFTDYYMNLNQIDFRMGNSILPINKAMKAAIEEVLQYYAYRPFPEGHKVTA</sequence>
<name>A0ABY3ABP2_9FLAO</name>
<evidence type="ECO:0000313" key="1">
    <source>
        <dbReference type="EMBL" id="TQO37949.1"/>
    </source>
</evidence>
<evidence type="ECO:0000313" key="2">
    <source>
        <dbReference type="Proteomes" id="UP000315363"/>
    </source>
</evidence>
<proteinExistence type="predicted"/>
<reference evidence="1 2" key="1">
    <citation type="submission" date="2019-06" db="EMBL/GenBank/DDBJ databases">
        <title>A large-scale integrated study on North Sea by COGITO (Coastal Microbe Genomic &amp; Taxonomic Observatory).</title>
        <authorList>
            <person name="Teeling H."/>
        </authorList>
    </citation>
    <scope>NUCLEOTIDE SEQUENCE [LARGE SCALE GENOMIC DNA]</scope>
    <source>
        <strain evidence="1 2">MAR_2009_79</strain>
    </source>
</reference>
<dbReference type="InterPro" id="IPR005358">
    <property type="entry name" value="Puta_zinc/iron-chelating_dom"/>
</dbReference>
<dbReference type="Proteomes" id="UP000315363">
    <property type="component" value="Unassembled WGS sequence"/>
</dbReference>
<accession>A0ABY3ABP2</accession>
<dbReference type="Pfam" id="PF03692">
    <property type="entry name" value="CxxCxxCC"/>
    <property type="match status" value="1"/>
</dbReference>
<protein>
    <submittedName>
        <fullName evidence="1">Zinc- or iron-chelating protein</fullName>
    </submittedName>
</protein>
<dbReference type="EMBL" id="VHIF01000001">
    <property type="protein sequence ID" value="TQO37949.1"/>
    <property type="molecule type" value="Genomic_DNA"/>
</dbReference>
<organism evidence="1 2">
    <name type="scientific">Arenibacter algicola</name>
    <dbReference type="NCBI Taxonomy" id="616991"/>
    <lineage>
        <taxon>Bacteria</taxon>
        <taxon>Pseudomonadati</taxon>
        <taxon>Bacteroidota</taxon>
        <taxon>Flavobacteriia</taxon>
        <taxon>Flavobacteriales</taxon>
        <taxon>Flavobacteriaceae</taxon>
        <taxon>Arenibacter</taxon>
    </lineage>
</organism>
<comment type="caution">
    <text evidence="1">The sequence shown here is derived from an EMBL/GenBank/DDBJ whole genome shotgun (WGS) entry which is preliminary data.</text>
</comment>